<evidence type="ECO:0000256" key="2">
    <source>
        <dbReference type="HAMAP-Rule" id="MF_00758"/>
    </source>
</evidence>
<name>A0A1G7JXK5_9RHOB</name>
<organism evidence="3 4">
    <name type="scientific">Limimaricola pyoseonensis</name>
    <dbReference type="NCBI Taxonomy" id="521013"/>
    <lineage>
        <taxon>Bacteria</taxon>
        <taxon>Pseudomonadati</taxon>
        <taxon>Pseudomonadota</taxon>
        <taxon>Alphaproteobacteria</taxon>
        <taxon>Rhodobacterales</taxon>
        <taxon>Paracoccaceae</taxon>
        <taxon>Limimaricola</taxon>
    </lineage>
</organism>
<dbReference type="Proteomes" id="UP000198922">
    <property type="component" value="Unassembled WGS sequence"/>
</dbReference>
<dbReference type="SUPFAM" id="SSF143456">
    <property type="entry name" value="VC0467-like"/>
    <property type="match status" value="1"/>
</dbReference>
<dbReference type="HAMAP" id="MF_00758">
    <property type="entry name" value="UPF0301"/>
    <property type="match status" value="1"/>
</dbReference>
<protein>
    <recommendedName>
        <fullName evidence="2">UPF0301 protein SAMN04488567_0044</fullName>
    </recommendedName>
</protein>
<proteinExistence type="inferred from homology"/>
<dbReference type="OrthoDB" id="9807486at2"/>
<dbReference type="GO" id="GO:0005829">
    <property type="term" value="C:cytosol"/>
    <property type="evidence" value="ECO:0007669"/>
    <property type="project" value="TreeGrafter"/>
</dbReference>
<evidence type="ECO:0000313" key="3">
    <source>
        <dbReference type="EMBL" id="SDF29676.1"/>
    </source>
</evidence>
<gene>
    <name evidence="3" type="ORF">SAMN04488567_0044</name>
</gene>
<comment type="similarity">
    <text evidence="1 2">Belongs to the UPF0301 (AlgH) family.</text>
</comment>
<keyword evidence="4" id="KW-1185">Reference proteome</keyword>
<dbReference type="Gene3D" id="3.40.1740.10">
    <property type="entry name" value="VC0467-like"/>
    <property type="match status" value="1"/>
</dbReference>
<evidence type="ECO:0000313" key="4">
    <source>
        <dbReference type="Proteomes" id="UP000198922"/>
    </source>
</evidence>
<dbReference type="NCBIfam" id="NF001268">
    <property type="entry name" value="PRK00228.1-4"/>
    <property type="match status" value="1"/>
</dbReference>
<evidence type="ECO:0000256" key="1">
    <source>
        <dbReference type="ARBA" id="ARBA00009600"/>
    </source>
</evidence>
<dbReference type="PANTHER" id="PTHR30327">
    <property type="entry name" value="UNCHARACTERIZED PROTEIN YQGE"/>
    <property type="match status" value="1"/>
</dbReference>
<reference evidence="4" key="1">
    <citation type="submission" date="2016-10" db="EMBL/GenBank/DDBJ databases">
        <authorList>
            <person name="Varghese N."/>
            <person name="Submissions S."/>
        </authorList>
    </citation>
    <scope>NUCLEOTIDE SEQUENCE [LARGE SCALE GENOMIC DNA]</scope>
    <source>
        <strain evidence="4">DSM 21424</strain>
    </source>
</reference>
<dbReference type="Pfam" id="PF02622">
    <property type="entry name" value="DUF179"/>
    <property type="match status" value="1"/>
</dbReference>
<dbReference type="EMBL" id="FNAT01000010">
    <property type="protein sequence ID" value="SDF29676.1"/>
    <property type="molecule type" value="Genomic_DNA"/>
</dbReference>
<dbReference type="InterPro" id="IPR003774">
    <property type="entry name" value="AlgH-like"/>
</dbReference>
<dbReference type="PANTHER" id="PTHR30327:SF1">
    <property type="entry name" value="UPF0301 PROTEIN YQGE"/>
    <property type="match status" value="1"/>
</dbReference>
<sequence length="189" mass="19996">MKALNADLSGKLLIAMPGMGDPRFDHAVIFICAHSEDGAMGLIVNKPATEVRFSDLLDQLGISPDPGLRDIRVHIGGPVEESRGFVLHSTDYESEQGTLQVDEGTAMTATLDVLEEIAHGRGPKSSLLALGYAGWGPGQLEDEIAQNGWLIGEAQHAVVFGRANEHKWTAALKGIGIDPLTLSSTSGTA</sequence>
<dbReference type="RefSeq" id="WP_090114688.1">
    <property type="nucleotide sequence ID" value="NZ_FNAT01000010.1"/>
</dbReference>
<dbReference type="AlphaFoldDB" id="A0A1G7JXK5"/>
<dbReference type="STRING" id="521013.SAMN04488567_0044"/>
<accession>A0A1G7JXK5</accession>